<sequence length="93" mass="10943">MFNCREERKKSLSKSRGLVNLKEIKRPEDLGVVAHERKVQAQERNAKLLQDLDIEAGKLHTRRLCPIHERLAEQKAKFLRDIHCFQQHQTKSS</sequence>
<name>A0ABP1S4H3_9HEXA</name>
<evidence type="ECO:0000313" key="2">
    <source>
        <dbReference type="Proteomes" id="UP001642540"/>
    </source>
</evidence>
<comment type="caution">
    <text evidence="1">The sequence shown here is derived from an EMBL/GenBank/DDBJ whole genome shotgun (WGS) entry which is preliminary data.</text>
</comment>
<dbReference type="EMBL" id="CAXLJM020000151">
    <property type="protein sequence ID" value="CAL8143186.1"/>
    <property type="molecule type" value="Genomic_DNA"/>
</dbReference>
<accession>A0ABP1S4H3</accession>
<reference evidence="1 2" key="1">
    <citation type="submission" date="2024-08" db="EMBL/GenBank/DDBJ databases">
        <authorList>
            <person name="Cucini C."/>
            <person name="Frati F."/>
        </authorList>
    </citation>
    <scope>NUCLEOTIDE SEQUENCE [LARGE SCALE GENOMIC DNA]</scope>
</reference>
<organism evidence="1 2">
    <name type="scientific">Orchesella dallaii</name>
    <dbReference type="NCBI Taxonomy" id="48710"/>
    <lineage>
        <taxon>Eukaryota</taxon>
        <taxon>Metazoa</taxon>
        <taxon>Ecdysozoa</taxon>
        <taxon>Arthropoda</taxon>
        <taxon>Hexapoda</taxon>
        <taxon>Collembola</taxon>
        <taxon>Entomobryomorpha</taxon>
        <taxon>Entomobryoidea</taxon>
        <taxon>Orchesellidae</taxon>
        <taxon>Orchesellinae</taxon>
        <taxon>Orchesella</taxon>
    </lineage>
</organism>
<keyword evidence="2" id="KW-1185">Reference proteome</keyword>
<gene>
    <name evidence="1" type="ORF">ODALV1_LOCUS29332</name>
</gene>
<proteinExistence type="predicted"/>
<dbReference type="Proteomes" id="UP001642540">
    <property type="component" value="Unassembled WGS sequence"/>
</dbReference>
<protein>
    <submittedName>
        <fullName evidence="1">Uncharacterized protein</fullName>
    </submittedName>
</protein>
<evidence type="ECO:0000313" key="1">
    <source>
        <dbReference type="EMBL" id="CAL8143186.1"/>
    </source>
</evidence>